<keyword evidence="5" id="KW-0150">Chloroplast</keyword>
<dbReference type="InterPro" id="IPR011060">
    <property type="entry name" value="RibuloseP-bd_barrel"/>
</dbReference>
<organism evidence="5">
    <name type="scientific">Melanothamnus harveyi</name>
    <name type="common">Filamentous red alga</name>
    <name type="synonym">Neosiphonia harveyi</name>
    <dbReference type="NCBI Taxonomy" id="397005"/>
    <lineage>
        <taxon>Eukaryota</taxon>
        <taxon>Rhodophyta</taxon>
        <taxon>Florideophyceae</taxon>
        <taxon>Rhodymeniophycidae</taxon>
        <taxon>Ceramiales</taxon>
        <taxon>Rhodomelaceae</taxon>
        <taxon>Polysiphonioideae</taxon>
        <taxon>Melanothamnus</taxon>
    </lineage>
</organism>
<protein>
    <recommendedName>
        <fullName evidence="3">Uncharacterized protein ycf23</fullName>
    </recommendedName>
</protein>
<comment type="similarity">
    <text evidence="2">Belongs to the ycf23 family.</text>
</comment>
<keyword evidence="4 5" id="KW-0934">Plastid</keyword>
<evidence type="ECO:0000256" key="4">
    <source>
        <dbReference type="ARBA" id="ARBA00022640"/>
    </source>
</evidence>
<dbReference type="RefSeq" id="YP_009396150.1">
    <property type="nucleotide sequence ID" value="NC_035281.1"/>
</dbReference>
<evidence type="ECO:0000313" key="5">
    <source>
        <dbReference type="EMBL" id="ARW65341.1"/>
    </source>
</evidence>
<comment type="subcellular location">
    <subcellularLocation>
        <location evidence="1">Plastid</location>
    </subcellularLocation>
</comment>
<dbReference type="GeneID" id="33358396"/>
<reference evidence="5" key="1">
    <citation type="journal article" date="2017" name="J. Phycol.">
        <title>Analysis of chloroplast genomes and a supermatrix inform reclassification of the Rhodomelaceae (Rhodophyta).</title>
        <authorList>
            <person name="Diaz-Tapia P."/>
            <person name="Maggs C.A."/>
            <person name="West J.A."/>
            <person name="Verbruggen H."/>
        </authorList>
    </citation>
    <scope>NUCLEOTIDE SEQUENCE</scope>
    <source>
        <strain evidence="5">PD890</strain>
    </source>
</reference>
<proteinExistence type="inferred from homology"/>
<sequence>MNIHHSKVKKSLQSKSAVKIISGINNTNISDVTKIVKAANLSKATYIDIAANPRLVYHTKSLSSLPVCISSINALDIYNCLIAGADIIEIGNYDFFYKNGIYLTLDQILSLVLEVKKFATNIDICVTIPYHISLCDQIHLAKQLEIIGVNLIQTEGIANLSKSKYINSNFDISNLNNTFLPSLLSTYIISKSIKLPIITASGCKNLTSSVASIYGASGIGIGSSLTKFKSTIDMVRYINQSCNSLVISDTLKDKFDKLINISELIK</sequence>
<dbReference type="PANTHER" id="PTHR36895:SF1">
    <property type="entry name" value="YCF23 PROTEIN"/>
    <property type="match status" value="1"/>
</dbReference>
<geneLocation type="chloroplast" evidence="5"/>
<dbReference type="EMBL" id="MF101437">
    <property type="protein sequence ID" value="ARW65341.1"/>
    <property type="molecule type" value="Genomic_DNA"/>
</dbReference>
<name>A0A1Z1MHW6_MELHR</name>
<dbReference type="GO" id="GO:0009536">
    <property type="term" value="C:plastid"/>
    <property type="evidence" value="ECO:0007669"/>
    <property type="project" value="UniProtKB-SubCell"/>
</dbReference>
<evidence type="ECO:0000256" key="2">
    <source>
        <dbReference type="ARBA" id="ARBA00009664"/>
    </source>
</evidence>
<evidence type="ECO:0000256" key="3">
    <source>
        <dbReference type="ARBA" id="ARBA00021523"/>
    </source>
</evidence>
<evidence type="ECO:0000256" key="1">
    <source>
        <dbReference type="ARBA" id="ARBA00004474"/>
    </source>
</evidence>
<gene>
    <name evidence="5" type="primary">ycf23</name>
</gene>
<dbReference type="Pfam" id="PF04481">
    <property type="entry name" value="DUF561"/>
    <property type="match status" value="1"/>
</dbReference>
<dbReference type="PANTHER" id="PTHR36895">
    <property type="match status" value="1"/>
</dbReference>
<dbReference type="AlphaFoldDB" id="A0A1Z1MHW6"/>
<accession>A0A1Z1MHW6</accession>
<dbReference type="SUPFAM" id="SSF51366">
    <property type="entry name" value="Ribulose-phoshate binding barrel"/>
    <property type="match status" value="1"/>
</dbReference>
<dbReference type="InterPro" id="IPR007570">
    <property type="entry name" value="Uncharacterised_Ycf23"/>
</dbReference>